<keyword evidence="4" id="KW-0560">Oxidoreductase</keyword>
<protein>
    <submittedName>
        <fullName evidence="6">3-hydroxypropanoate dehydrogenase</fullName>
    </submittedName>
</protein>
<dbReference type="InterPro" id="IPR029479">
    <property type="entry name" value="Nitroreductase"/>
</dbReference>
<evidence type="ECO:0000256" key="4">
    <source>
        <dbReference type="ARBA" id="ARBA00023002"/>
    </source>
</evidence>
<reference evidence="6 7" key="1">
    <citation type="submission" date="2022-06" db="EMBL/GenBank/DDBJ databases">
        <title>Genomic Encyclopedia of Type Strains, Phase I: the one thousand microbial genomes (KMG-I) project.</title>
        <authorList>
            <person name="Kyrpides N."/>
        </authorList>
    </citation>
    <scope>NUCLEOTIDE SEQUENCE [LARGE SCALE GENOMIC DNA]</scope>
    <source>
        <strain evidence="6 7">DSM 43889</strain>
    </source>
</reference>
<sequence length="202" mass="22078">MTSTTTPHITISPESQEQLFREARTANTFTDEPVTDEQVRAIYDLVKWAPTSMNQQPLRATLVRSPEARERLVGHMADGNKEKTGNAPLAVILTADTDFHEHLPSQFPPVPNAKDFFAEATGRESSARLNATLQVGYFILGVRAAGLAAGPMTGFDAAGIEADFFPEGNQRVLAVVNVGRPGPDAWYPRLPRLEYDQVVSSV</sequence>
<evidence type="ECO:0000256" key="2">
    <source>
        <dbReference type="ARBA" id="ARBA00022643"/>
    </source>
</evidence>
<keyword evidence="3" id="KW-0521">NADP</keyword>
<evidence type="ECO:0000313" key="7">
    <source>
        <dbReference type="Proteomes" id="UP000791080"/>
    </source>
</evidence>
<dbReference type="CDD" id="cd02148">
    <property type="entry name" value="RutE-like"/>
    <property type="match status" value="1"/>
</dbReference>
<feature type="domain" description="Nitroreductase" evidence="5">
    <location>
        <begin position="23"/>
        <end position="180"/>
    </location>
</feature>
<dbReference type="SUPFAM" id="SSF55469">
    <property type="entry name" value="FMN-dependent nitroreductase-like"/>
    <property type="match status" value="1"/>
</dbReference>
<keyword evidence="7" id="KW-1185">Reference proteome</keyword>
<name>A0ABT1JN54_ACTCY</name>
<dbReference type="InterPro" id="IPR023936">
    <property type="entry name" value="RutE-like"/>
</dbReference>
<organism evidence="6 7">
    <name type="scientific">Actinoalloteichus caeruleus DSM 43889</name>
    <dbReference type="NCBI Taxonomy" id="1120930"/>
    <lineage>
        <taxon>Bacteria</taxon>
        <taxon>Bacillati</taxon>
        <taxon>Actinomycetota</taxon>
        <taxon>Actinomycetes</taxon>
        <taxon>Pseudonocardiales</taxon>
        <taxon>Pseudonocardiaceae</taxon>
        <taxon>Actinoalloteichus</taxon>
        <taxon>Actinoalloteichus cyanogriseus</taxon>
    </lineage>
</organism>
<dbReference type="InterPro" id="IPR000415">
    <property type="entry name" value="Nitroreductase-like"/>
</dbReference>
<dbReference type="EMBL" id="AUBJ02000001">
    <property type="protein sequence ID" value="MCP2333957.1"/>
    <property type="molecule type" value="Genomic_DNA"/>
</dbReference>
<dbReference type="PANTHER" id="PTHR43543:SF1">
    <property type="entry name" value="MALONIC SEMIALDEHYDE REDUCTASE RUTE-RELATED"/>
    <property type="match status" value="1"/>
</dbReference>
<dbReference type="RefSeq" id="WP_026420784.1">
    <property type="nucleotide sequence ID" value="NZ_AUBJ02000001.1"/>
</dbReference>
<proteinExistence type="predicted"/>
<evidence type="ECO:0000313" key="6">
    <source>
        <dbReference type="EMBL" id="MCP2333957.1"/>
    </source>
</evidence>
<dbReference type="Proteomes" id="UP000791080">
    <property type="component" value="Unassembled WGS sequence"/>
</dbReference>
<dbReference type="InterPro" id="IPR050461">
    <property type="entry name" value="Nitroreductase_HadB/RutE"/>
</dbReference>
<dbReference type="Gene3D" id="3.40.109.10">
    <property type="entry name" value="NADH Oxidase"/>
    <property type="match status" value="1"/>
</dbReference>
<dbReference type="Pfam" id="PF00881">
    <property type="entry name" value="Nitroreductase"/>
    <property type="match status" value="1"/>
</dbReference>
<evidence type="ECO:0000256" key="3">
    <source>
        <dbReference type="ARBA" id="ARBA00022857"/>
    </source>
</evidence>
<dbReference type="PANTHER" id="PTHR43543">
    <property type="entry name" value="MALONIC SEMIALDEHYDE REDUCTASE RUTE-RELATED"/>
    <property type="match status" value="1"/>
</dbReference>
<keyword evidence="2" id="KW-0288">FMN</keyword>
<keyword evidence="1" id="KW-0285">Flavoprotein</keyword>
<accession>A0ABT1JN54</accession>
<gene>
    <name evidence="6" type="ORF">G443_004227</name>
</gene>
<evidence type="ECO:0000259" key="5">
    <source>
        <dbReference type="Pfam" id="PF00881"/>
    </source>
</evidence>
<dbReference type="NCBIfam" id="NF003768">
    <property type="entry name" value="PRK05365.1"/>
    <property type="match status" value="1"/>
</dbReference>
<evidence type="ECO:0000256" key="1">
    <source>
        <dbReference type="ARBA" id="ARBA00022630"/>
    </source>
</evidence>
<comment type="caution">
    <text evidence="6">The sequence shown here is derived from an EMBL/GenBank/DDBJ whole genome shotgun (WGS) entry which is preliminary data.</text>
</comment>